<dbReference type="GO" id="GO:0003875">
    <property type="term" value="F:ADP-ribosylarginine hydrolase activity"/>
    <property type="evidence" value="ECO:0007669"/>
    <property type="project" value="UniProtKB-EC"/>
</dbReference>
<dbReference type="Proteomes" id="UP001186944">
    <property type="component" value="Unassembled WGS sequence"/>
</dbReference>
<name>A0AA88XZ38_PINIB</name>
<dbReference type="PANTHER" id="PTHR16222:SF26">
    <property type="entry name" value="ADP-RIBOSYLHYDROLASE ARH1"/>
    <property type="match status" value="1"/>
</dbReference>
<comment type="similarity">
    <text evidence="1">Belongs to the ADP-ribosylglycohydrolase family.</text>
</comment>
<dbReference type="FunFam" id="1.10.4080.10:FF:000002">
    <property type="entry name" value="ADP-ribosylarginine hydrolase isoform X1"/>
    <property type="match status" value="1"/>
</dbReference>
<evidence type="ECO:0000256" key="4">
    <source>
        <dbReference type="ARBA" id="ARBA00049725"/>
    </source>
</evidence>
<evidence type="ECO:0000256" key="8">
    <source>
        <dbReference type="PIRSR" id="PIRSR605502-1"/>
    </source>
</evidence>
<evidence type="ECO:0000256" key="5">
    <source>
        <dbReference type="ARBA" id="ARBA00049773"/>
    </source>
</evidence>
<gene>
    <name evidence="9" type="ORF">FSP39_006452</name>
</gene>
<feature type="binding site" evidence="8">
    <location>
        <position position="384"/>
    </location>
    <ligand>
        <name>Mg(2+)</name>
        <dbReference type="ChEBI" id="CHEBI:18420"/>
        <label>1</label>
    </ligand>
</feature>
<feature type="binding site" evidence="8">
    <location>
        <position position="382"/>
    </location>
    <ligand>
        <name>Mg(2+)</name>
        <dbReference type="ChEBI" id="CHEBI:18420"/>
        <label>1</label>
    </ligand>
</feature>
<dbReference type="Pfam" id="PF03747">
    <property type="entry name" value="ADP_ribosyl_GH"/>
    <property type="match status" value="1"/>
</dbReference>
<feature type="binding site" evidence="8">
    <location>
        <position position="128"/>
    </location>
    <ligand>
        <name>Mg(2+)</name>
        <dbReference type="ChEBI" id="CHEBI:18420"/>
        <label>1</label>
    </ligand>
</feature>
<dbReference type="InterPro" id="IPR050792">
    <property type="entry name" value="ADP-ribosylglycohydrolase"/>
</dbReference>
<dbReference type="EC" id="3.2.2.19" evidence="4"/>
<dbReference type="InterPro" id="IPR005502">
    <property type="entry name" value="Ribosyl_crysJ1"/>
</dbReference>
<evidence type="ECO:0000256" key="2">
    <source>
        <dbReference type="ARBA" id="ARBA00022801"/>
    </source>
</evidence>
<comment type="caution">
    <text evidence="9">The sequence shown here is derived from an EMBL/GenBank/DDBJ whole genome shotgun (WGS) entry which is preliminary data.</text>
</comment>
<evidence type="ECO:0000313" key="9">
    <source>
        <dbReference type="EMBL" id="KAK3089779.1"/>
    </source>
</evidence>
<dbReference type="EMBL" id="VSWD01000010">
    <property type="protein sequence ID" value="KAK3089779.1"/>
    <property type="molecule type" value="Genomic_DNA"/>
</dbReference>
<dbReference type="PANTHER" id="PTHR16222">
    <property type="entry name" value="ADP-RIBOSYLGLYCOHYDROLASE"/>
    <property type="match status" value="1"/>
</dbReference>
<evidence type="ECO:0000313" key="10">
    <source>
        <dbReference type="Proteomes" id="UP001186944"/>
    </source>
</evidence>
<protein>
    <recommendedName>
        <fullName evidence="5">ADP-ribosylhydrolase ARH1</fullName>
        <ecNumber evidence="4">3.2.2.19</ecNumber>
    </recommendedName>
    <alternativeName>
        <fullName evidence="6">ADP-ribose-L-arginine cleaving enzyme</fullName>
    </alternativeName>
    <alternativeName>
        <fullName evidence="7">[Protein ADP-ribosylarginine] hydrolase</fullName>
    </alternativeName>
</protein>
<evidence type="ECO:0000256" key="6">
    <source>
        <dbReference type="ARBA" id="ARBA00049798"/>
    </source>
</evidence>
<dbReference type="SUPFAM" id="SSF101478">
    <property type="entry name" value="ADP-ribosylglycohydrolase"/>
    <property type="match status" value="1"/>
</dbReference>
<keyword evidence="2" id="KW-0378">Hydrolase</keyword>
<dbReference type="GO" id="GO:0046872">
    <property type="term" value="F:metal ion binding"/>
    <property type="evidence" value="ECO:0007669"/>
    <property type="project" value="UniProtKB-KW"/>
</dbReference>
<keyword evidence="10" id="KW-1185">Reference proteome</keyword>
<evidence type="ECO:0000256" key="3">
    <source>
        <dbReference type="ARBA" id="ARBA00049582"/>
    </source>
</evidence>
<keyword evidence="8" id="KW-0460">Magnesium</keyword>
<evidence type="ECO:0000256" key="1">
    <source>
        <dbReference type="ARBA" id="ARBA00010702"/>
    </source>
</evidence>
<dbReference type="AlphaFoldDB" id="A0AA88XZ38"/>
<sequence length="447" mass="50206">MTLFISPNFKDRIRRLETVFKYLKCLGKGNGRSLTLGLKQFTENKDLSVWKSSKIPVSTFTSTSVMSDPLTMKERYVAAMVLSGVGDALGYKNGSWEFCHSGEEIHKELKELGGLDNIKVKGKKWIVSDDTVMHLATAEAIMEYEESKKGTDSEDKEKLYNTIAEHYKKCCHDMRDRAPGATCMSSCYKLKPGVPKGYQISFNERGGGCGAAMRSMCIGLMYPTQQCRSDLIAVSVESGRMTHHHPTGFLGSLAGALFTSFAIEGKPTIEWGKGLMDTLPLVKEYIENSGHEVQDNLDNWEYFEKRWREYLKEREVENGTSQPVFPEKYGVPERDKFYKSLSYAGWGGSSGHDAPMIAYDAILGSGTDWKELCSRSMFHSGDSDSTGVMAACWYGAMFGYHKSVPQCNYQDVEYRGRLERAATFFYEKNEKRLKTETDSSQSQASSS</sequence>
<feature type="binding site" evidence="8">
    <location>
        <position position="385"/>
    </location>
    <ligand>
        <name>Mg(2+)</name>
        <dbReference type="ChEBI" id="CHEBI:18420"/>
        <label>1</label>
    </ligand>
</feature>
<proteinExistence type="inferred from homology"/>
<accession>A0AA88XZ38</accession>
<feature type="binding site" evidence="8">
    <location>
        <position position="129"/>
    </location>
    <ligand>
        <name>Mg(2+)</name>
        <dbReference type="ChEBI" id="CHEBI:18420"/>
        <label>1</label>
    </ligand>
</feature>
<evidence type="ECO:0000256" key="7">
    <source>
        <dbReference type="ARBA" id="ARBA00049810"/>
    </source>
</evidence>
<organism evidence="9 10">
    <name type="scientific">Pinctada imbricata</name>
    <name type="common">Atlantic pearl-oyster</name>
    <name type="synonym">Pinctada martensii</name>
    <dbReference type="NCBI Taxonomy" id="66713"/>
    <lineage>
        <taxon>Eukaryota</taxon>
        <taxon>Metazoa</taxon>
        <taxon>Spiralia</taxon>
        <taxon>Lophotrochozoa</taxon>
        <taxon>Mollusca</taxon>
        <taxon>Bivalvia</taxon>
        <taxon>Autobranchia</taxon>
        <taxon>Pteriomorphia</taxon>
        <taxon>Pterioida</taxon>
        <taxon>Pterioidea</taxon>
        <taxon>Pteriidae</taxon>
        <taxon>Pinctada</taxon>
    </lineage>
</organism>
<dbReference type="Gene3D" id="1.10.4080.10">
    <property type="entry name" value="ADP-ribosylation/Crystallin J1"/>
    <property type="match status" value="1"/>
</dbReference>
<feature type="binding site" evidence="8">
    <location>
        <position position="130"/>
    </location>
    <ligand>
        <name>Mg(2+)</name>
        <dbReference type="ChEBI" id="CHEBI:18420"/>
        <label>1</label>
    </ligand>
</feature>
<reference evidence="9" key="1">
    <citation type="submission" date="2019-08" db="EMBL/GenBank/DDBJ databases">
        <title>The improved chromosome-level genome for the pearl oyster Pinctada fucata martensii using PacBio sequencing and Hi-C.</title>
        <authorList>
            <person name="Zheng Z."/>
        </authorList>
    </citation>
    <scope>NUCLEOTIDE SEQUENCE</scope>
    <source>
        <strain evidence="9">ZZ-2019</strain>
        <tissue evidence="9">Adductor muscle</tissue>
    </source>
</reference>
<comment type="function">
    <text evidence="3">Specifically acts as an arginine mono-ADP-ribosylhydrolase by mediating the removal of mono-ADP-ribose attached to arginine residues on proteins.</text>
</comment>
<comment type="cofactor">
    <cofactor evidence="8">
        <name>Mg(2+)</name>
        <dbReference type="ChEBI" id="CHEBI:18420"/>
    </cofactor>
    <text evidence="8">Binds 2 magnesium ions per subunit.</text>
</comment>
<dbReference type="InterPro" id="IPR036705">
    <property type="entry name" value="Ribosyl_crysJ1_sf"/>
</dbReference>
<keyword evidence="8" id="KW-0479">Metal-binding</keyword>